<keyword evidence="2 8" id="KW-0812">Transmembrane</keyword>
<dbReference type="Pfam" id="PF09240">
    <property type="entry name" value="IL6Ra-bind"/>
    <property type="match status" value="1"/>
</dbReference>
<dbReference type="GO" id="GO:0004896">
    <property type="term" value="F:cytokine receptor activity"/>
    <property type="evidence" value="ECO:0007669"/>
    <property type="project" value="TreeGrafter"/>
</dbReference>
<dbReference type="GO" id="GO:0009897">
    <property type="term" value="C:external side of plasma membrane"/>
    <property type="evidence" value="ECO:0007669"/>
    <property type="project" value="TreeGrafter"/>
</dbReference>
<feature type="transmembrane region" description="Helical" evidence="8">
    <location>
        <begin position="416"/>
        <end position="440"/>
    </location>
</feature>
<reference evidence="10" key="1">
    <citation type="submission" date="2016-05" db="EMBL/GenBank/DDBJ databases">
        <authorList>
            <person name="Lavstsen T."/>
            <person name="Jespersen J.S."/>
        </authorList>
    </citation>
    <scope>NUCLEOTIDE SEQUENCE</scope>
    <source>
        <tissue evidence="10">Brain</tissue>
    </source>
</reference>
<evidence type="ECO:0000256" key="2">
    <source>
        <dbReference type="ARBA" id="ARBA00022692"/>
    </source>
</evidence>
<feature type="domain" description="Type I cytokine receptor cytokine-binding" evidence="9">
    <location>
        <begin position="208"/>
        <end position="301"/>
    </location>
</feature>
<evidence type="ECO:0000256" key="8">
    <source>
        <dbReference type="SAM" id="Phobius"/>
    </source>
</evidence>
<dbReference type="InterPro" id="IPR013783">
    <property type="entry name" value="Ig-like_fold"/>
</dbReference>
<dbReference type="AlphaFoldDB" id="A0A1A8JR93"/>
<comment type="subcellular location">
    <subcellularLocation>
        <location evidence="1">Membrane</location>
        <topology evidence="1">Single-pass type I membrane protein</topology>
    </subcellularLocation>
</comment>
<dbReference type="EMBL" id="HAEE01001884">
    <property type="protein sequence ID" value="SBR21904.1"/>
    <property type="molecule type" value="Transcribed_RNA"/>
</dbReference>
<evidence type="ECO:0000256" key="1">
    <source>
        <dbReference type="ARBA" id="ARBA00004479"/>
    </source>
</evidence>
<organism evidence="10">
    <name type="scientific">Nothobranchius kuhntae</name>
    <name type="common">Beira killifish</name>
    <dbReference type="NCBI Taxonomy" id="321403"/>
    <lineage>
        <taxon>Eukaryota</taxon>
        <taxon>Metazoa</taxon>
        <taxon>Chordata</taxon>
        <taxon>Craniata</taxon>
        <taxon>Vertebrata</taxon>
        <taxon>Euteleostomi</taxon>
        <taxon>Actinopterygii</taxon>
        <taxon>Neopterygii</taxon>
        <taxon>Teleostei</taxon>
        <taxon>Neoteleostei</taxon>
        <taxon>Acanthomorphata</taxon>
        <taxon>Ovalentaria</taxon>
        <taxon>Atherinomorphae</taxon>
        <taxon>Cyprinodontiformes</taxon>
        <taxon>Nothobranchiidae</taxon>
        <taxon>Nothobranchius</taxon>
    </lineage>
</organism>
<evidence type="ECO:0000256" key="3">
    <source>
        <dbReference type="ARBA" id="ARBA00022729"/>
    </source>
</evidence>
<evidence type="ECO:0000256" key="4">
    <source>
        <dbReference type="ARBA" id="ARBA00022989"/>
    </source>
</evidence>
<keyword evidence="4 8" id="KW-1133">Transmembrane helix</keyword>
<dbReference type="PANTHER" id="PTHR23037:SF45">
    <property type="entry name" value="INTERLEUKIN 13 RECEPTOR SUBUNIT ALPHA 2"/>
    <property type="match status" value="1"/>
</dbReference>
<keyword evidence="3" id="KW-0732">Signal</keyword>
<dbReference type="Gene3D" id="2.60.40.10">
    <property type="entry name" value="Immunoglobulins"/>
    <property type="match status" value="3"/>
</dbReference>
<proteinExistence type="predicted"/>
<keyword evidence="6 10" id="KW-0675">Receptor</keyword>
<dbReference type="InterPro" id="IPR015321">
    <property type="entry name" value="TypeI_recpt_CBD"/>
</dbReference>
<protein>
    <submittedName>
        <fullName evidence="10">Interleukin 13 receptor, alpha 2</fullName>
    </submittedName>
</protein>
<dbReference type="PANTHER" id="PTHR23037">
    <property type="entry name" value="CYTOKINE RECEPTOR"/>
    <property type="match status" value="1"/>
</dbReference>
<reference evidence="10" key="2">
    <citation type="submission" date="2016-06" db="EMBL/GenBank/DDBJ databases">
        <title>The genome of a short-lived fish provides insights into sex chromosome evolution and the genetic control of aging.</title>
        <authorList>
            <person name="Reichwald K."/>
            <person name="Felder M."/>
            <person name="Petzold A."/>
            <person name="Koch P."/>
            <person name="Groth M."/>
            <person name="Platzer M."/>
        </authorList>
    </citation>
    <scope>NUCLEOTIDE SEQUENCE</scope>
    <source>
        <tissue evidence="10">Brain</tissue>
    </source>
</reference>
<dbReference type="SUPFAM" id="SSF49265">
    <property type="entry name" value="Fibronectin type III"/>
    <property type="match status" value="3"/>
</dbReference>
<dbReference type="InterPro" id="IPR036116">
    <property type="entry name" value="FN3_sf"/>
</dbReference>
<evidence type="ECO:0000256" key="5">
    <source>
        <dbReference type="ARBA" id="ARBA00023136"/>
    </source>
</evidence>
<name>A0A1A8JR93_NOTKU</name>
<keyword evidence="5 8" id="KW-0472">Membrane</keyword>
<evidence type="ECO:0000256" key="7">
    <source>
        <dbReference type="ARBA" id="ARBA00023180"/>
    </source>
</evidence>
<sequence>MDNITPIRFYSEWNESSGGSAATPLLTSRTFCVVYFLAAPLRLLLFVYRFPFSSLLSVGYFLLMANTFRSTNVLMLLVMAWVKSARGSELTENDVTVDPPENLCVSDSGRLGYLDITWNPPASLMTMTMCNIQYQLEYLDTFKNTWAVLRTSGRSYSAEFDLTKEVRVRAYTLLNGLCTNNVLQRSENYTALIQKPASSGLTGTEAKDFECVYHNMEWVECSWTRSPQTPLDAQQNLYFWYKPLEQAAECPEYILSGGIRSSCRFTGNSLPEFSDIIFCVNGSSPEGPLKAKFTSLQIQNHLKPATTDKLHLQTSSDEQLELLWENPVERLPGYCLEWEVEHAQDKPDGTTMLGVIHTTQTTLKLLPTLSEDRNCYKVRSKLSKYCADKSLWSDWSHERCYPAVEEVAPKPKSDLLPVYVCIAAAFVLLLAVPLCVWASTKMNKSREEKKLKSLITNLVAKTFRGQNVCNDTMI</sequence>
<gene>
    <name evidence="10" type="primary">IL13RA2</name>
</gene>
<evidence type="ECO:0000259" key="9">
    <source>
        <dbReference type="Pfam" id="PF09240"/>
    </source>
</evidence>
<evidence type="ECO:0000256" key="6">
    <source>
        <dbReference type="ARBA" id="ARBA00023170"/>
    </source>
</evidence>
<keyword evidence="7" id="KW-0325">Glycoprotein</keyword>
<evidence type="ECO:0000313" key="10">
    <source>
        <dbReference type="EMBL" id="SBR21904.1"/>
    </source>
</evidence>
<accession>A0A1A8JR93</accession>